<gene>
    <name evidence="2" type="ORF">OE88DRAFT_1123573</name>
</gene>
<protein>
    <recommendedName>
        <fullName evidence="1">F-box domain-containing protein</fullName>
    </recommendedName>
</protein>
<name>A0A5C3N9D7_9AGAM</name>
<dbReference type="InterPro" id="IPR001810">
    <property type="entry name" value="F-box_dom"/>
</dbReference>
<dbReference type="OrthoDB" id="2748701at2759"/>
<organism evidence="2 3">
    <name type="scientific">Heliocybe sulcata</name>
    <dbReference type="NCBI Taxonomy" id="5364"/>
    <lineage>
        <taxon>Eukaryota</taxon>
        <taxon>Fungi</taxon>
        <taxon>Dikarya</taxon>
        <taxon>Basidiomycota</taxon>
        <taxon>Agaricomycotina</taxon>
        <taxon>Agaricomycetes</taxon>
        <taxon>Gloeophyllales</taxon>
        <taxon>Gloeophyllaceae</taxon>
        <taxon>Heliocybe</taxon>
    </lineage>
</organism>
<feature type="domain" description="F-box" evidence="1">
    <location>
        <begin position="6"/>
        <end position="46"/>
    </location>
</feature>
<keyword evidence="3" id="KW-1185">Reference proteome</keyword>
<evidence type="ECO:0000313" key="2">
    <source>
        <dbReference type="EMBL" id="TFK53852.1"/>
    </source>
</evidence>
<accession>A0A5C3N9D7</accession>
<reference evidence="2 3" key="1">
    <citation type="journal article" date="2019" name="Nat. Ecol. Evol.">
        <title>Megaphylogeny resolves global patterns of mushroom evolution.</title>
        <authorList>
            <person name="Varga T."/>
            <person name="Krizsan K."/>
            <person name="Foldi C."/>
            <person name="Dima B."/>
            <person name="Sanchez-Garcia M."/>
            <person name="Sanchez-Ramirez S."/>
            <person name="Szollosi G.J."/>
            <person name="Szarkandi J.G."/>
            <person name="Papp V."/>
            <person name="Albert L."/>
            <person name="Andreopoulos W."/>
            <person name="Angelini C."/>
            <person name="Antonin V."/>
            <person name="Barry K.W."/>
            <person name="Bougher N.L."/>
            <person name="Buchanan P."/>
            <person name="Buyck B."/>
            <person name="Bense V."/>
            <person name="Catcheside P."/>
            <person name="Chovatia M."/>
            <person name="Cooper J."/>
            <person name="Damon W."/>
            <person name="Desjardin D."/>
            <person name="Finy P."/>
            <person name="Geml J."/>
            <person name="Haridas S."/>
            <person name="Hughes K."/>
            <person name="Justo A."/>
            <person name="Karasinski D."/>
            <person name="Kautmanova I."/>
            <person name="Kiss B."/>
            <person name="Kocsube S."/>
            <person name="Kotiranta H."/>
            <person name="LaButti K.M."/>
            <person name="Lechner B.E."/>
            <person name="Liimatainen K."/>
            <person name="Lipzen A."/>
            <person name="Lukacs Z."/>
            <person name="Mihaltcheva S."/>
            <person name="Morgado L.N."/>
            <person name="Niskanen T."/>
            <person name="Noordeloos M.E."/>
            <person name="Ohm R.A."/>
            <person name="Ortiz-Santana B."/>
            <person name="Ovrebo C."/>
            <person name="Racz N."/>
            <person name="Riley R."/>
            <person name="Savchenko A."/>
            <person name="Shiryaev A."/>
            <person name="Soop K."/>
            <person name="Spirin V."/>
            <person name="Szebenyi C."/>
            <person name="Tomsovsky M."/>
            <person name="Tulloss R.E."/>
            <person name="Uehling J."/>
            <person name="Grigoriev I.V."/>
            <person name="Vagvolgyi C."/>
            <person name="Papp T."/>
            <person name="Martin F.M."/>
            <person name="Miettinen O."/>
            <person name="Hibbett D.S."/>
            <person name="Nagy L.G."/>
        </authorList>
    </citation>
    <scope>NUCLEOTIDE SEQUENCE [LARGE SCALE GENOMIC DNA]</scope>
    <source>
        <strain evidence="2 3">OMC1185</strain>
    </source>
</reference>
<evidence type="ECO:0000259" key="1">
    <source>
        <dbReference type="Pfam" id="PF00646"/>
    </source>
</evidence>
<dbReference type="Proteomes" id="UP000305948">
    <property type="component" value="Unassembled WGS sequence"/>
</dbReference>
<dbReference type="AlphaFoldDB" id="A0A5C3N9D7"/>
<dbReference type="Pfam" id="PF00646">
    <property type="entry name" value="F-box"/>
    <property type="match status" value="1"/>
</dbReference>
<evidence type="ECO:0000313" key="3">
    <source>
        <dbReference type="Proteomes" id="UP000305948"/>
    </source>
</evidence>
<proteinExistence type="predicted"/>
<dbReference type="EMBL" id="ML213506">
    <property type="protein sequence ID" value="TFK53852.1"/>
    <property type="molecule type" value="Genomic_DNA"/>
</dbReference>
<sequence length="297" mass="33575">MVAIFESLPLELLRLIFSMSCTDGGRTVCCIRRVSKTFRDASEEYRFRSVALDNISSNRTVAAFIDSLNGAPFPRVSHLFVHFVQPVERLLIESLFETVSESLDTLYCIVGDVVHNRSEPCYVSQALWRTRFPRLTHLTFRSGPRHSTNGSELPDRYPSLRSLHVSPPTPIHFIIGHLITLNFCVGASSALTEVCLLGANFRGMRLANQIPSLKATCNSFRDQGLYISLTSPDRLLLPRSVQRYEFIPVPGYVSVGESVTKDMEGLVCSTLRAEPLRTVEEWKQEWLKMLDAHYAYV</sequence>